<reference evidence="3" key="1">
    <citation type="submission" date="2021-04" db="EMBL/GenBank/DDBJ databases">
        <title>Genomic characterization of endocarditis-associated Neisseria elongata subsp. nitroreducens.</title>
        <authorList>
            <person name="Schorner M."/>
            <person name="Passarelli-Araujo H."/>
            <person name="Scheffer M."/>
            <person name="Barazzetti F."/>
            <person name="Martins J."/>
            <person name="Machado H."/>
            <person name="Palmeiro J."/>
            <person name="Bazzo M."/>
        </authorList>
    </citation>
    <scope>NUCLEOTIDE SEQUENCE</scope>
    <source>
        <strain evidence="3">Nel_M001</strain>
    </source>
</reference>
<dbReference type="Gene3D" id="2.60.40.3680">
    <property type="match status" value="1"/>
</dbReference>
<dbReference type="InterPro" id="IPR025538">
    <property type="entry name" value="DUF4424"/>
</dbReference>
<feature type="domain" description="DUF4424" evidence="2">
    <location>
        <begin position="18"/>
        <end position="309"/>
    </location>
</feature>
<dbReference type="Proteomes" id="UP000708805">
    <property type="component" value="Unassembled WGS sequence"/>
</dbReference>
<protein>
    <submittedName>
        <fullName evidence="3">DUF4424 family protein</fullName>
    </submittedName>
</protein>
<accession>A0A9X1CQU0</accession>
<evidence type="ECO:0000259" key="2">
    <source>
        <dbReference type="Pfam" id="PF14415"/>
    </source>
</evidence>
<keyword evidence="1" id="KW-0732">Signal</keyword>
<evidence type="ECO:0000313" key="3">
    <source>
        <dbReference type="EMBL" id="MBS9339752.1"/>
    </source>
</evidence>
<dbReference type="RefSeq" id="WP_214037252.1">
    <property type="nucleotide sequence ID" value="NZ_JAGJWT010000001.1"/>
</dbReference>
<gene>
    <name evidence="3" type="ORF">J8641_02715</name>
</gene>
<evidence type="ECO:0000256" key="1">
    <source>
        <dbReference type="SAM" id="SignalP"/>
    </source>
</evidence>
<proteinExistence type="predicted"/>
<dbReference type="Pfam" id="PF14415">
    <property type="entry name" value="DUF4424"/>
    <property type="match status" value="1"/>
</dbReference>
<evidence type="ECO:0000313" key="4">
    <source>
        <dbReference type="Proteomes" id="UP000708805"/>
    </source>
</evidence>
<feature type="chain" id="PRO_5040959798" evidence="1">
    <location>
        <begin position="19"/>
        <end position="317"/>
    </location>
</feature>
<dbReference type="AlphaFoldDB" id="A0A9X1CQU0"/>
<sequence>MKRTILLPLLIAAAAAQANDSTGFVETGGIQYLKNPHIEMQSEDLYISQKQIRVAYSFKNNSAQDITETVLFPLPEVSEMYEGDFADTKDLINSFRIWADGKAVKPQTHVRAFFQTKNDKKVDLTAELKRCGITDSELMNPWTQKHNLDKLSNKVQACLAPQADRLNLNVNSEIDYIWSSQIVYSWQQTFKAGKTTQIKHQYAPLVGGSFFSPSEAKKGRPMAEAYCIDDDLRRTLGNSDSTTHVYSQLGYILTTGANWAKPIGKFTLTVERKPGQLISMCWDKSLRKIGPNVFRAEKTDFLPRKDLDIIFFTKLKQ</sequence>
<comment type="caution">
    <text evidence="3">The sequence shown here is derived from an EMBL/GenBank/DDBJ whole genome shotgun (WGS) entry which is preliminary data.</text>
</comment>
<name>A0A9X1CQU0_NEIEL</name>
<dbReference type="EMBL" id="JAGJWT010000001">
    <property type="protein sequence ID" value="MBS9339752.1"/>
    <property type="molecule type" value="Genomic_DNA"/>
</dbReference>
<organism evidence="3 4">
    <name type="scientific">Neisseria elongata subsp. nitroreducens</name>
    <dbReference type="NCBI Taxonomy" id="90367"/>
    <lineage>
        <taxon>Bacteria</taxon>
        <taxon>Pseudomonadati</taxon>
        <taxon>Pseudomonadota</taxon>
        <taxon>Betaproteobacteria</taxon>
        <taxon>Neisseriales</taxon>
        <taxon>Neisseriaceae</taxon>
        <taxon>Neisseria</taxon>
    </lineage>
</organism>
<feature type="signal peptide" evidence="1">
    <location>
        <begin position="1"/>
        <end position="18"/>
    </location>
</feature>